<accession>A0A4Y6EMS0</accession>
<evidence type="ECO:0000256" key="2">
    <source>
        <dbReference type="SAM" id="Coils"/>
    </source>
</evidence>
<dbReference type="Proteomes" id="UP000318419">
    <property type="component" value="Genome"/>
</dbReference>
<sequence length="82" mass="9045">MSILIPISKAKAKLSELVRQSEDTDVVLMNHSTPAAVLISMERYEALHEELEDLRDRLSVHERTGVTVSADKLMAELGLAGD</sequence>
<keyword evidence="2" id="KW-0175">Coiled coil</keyword>
<dbReference type="InterPro" id="IPR006442">
    <property type="entry name" value="Antitoxin_Phd/YefM"/>
</dbReference>
<dbReference type="NCBIfam" id="TIGR01552">
    <property type="entry name" value="phd_fam"/>
    <property type="match status" value="1"/>
</dbReference>
<dbReference type="KEGG" id="vg:80019430"/>
<evidence type="ECO:0000313" key="3">
    <source>
        <dbReference type="EMBL" id="QDF19772.1"/>
    </source>
</evidence>
<dbReference type="RefSeq" id="YP_010754829.1">
    <property type="nucleotide sequence ID" value="NC_073464.1"/>
</dbReference>
<evidence type="ECO:0000313" key="4">
    <source>
        <dbReference type="Proteomes" id="UP000318419"/>
    </source>
</evidence>
<feature type="coiled-coil region" evidence="2">
    <location>
        <begin position="37"/>
        <end position="64"/>
    </location>
</feature>
<dbReference type="SUPFAM" id="SSF143120">
    <property type="entry name" value="YefM-like"/>
    <property type="match status" value="1"/>
</dbReference>
<gene>
    <name evidence="3" type="primary">40</name>
    <name evidence="3" type="ORF">SEA_LILSPOTTY_40</name>
</gene>
<reference evidence="3 4" key="1">
    <citation type="submission" date="2019-05" db="EMBL/GenBank/DDBJ databases">
        <authorList>
            <person name="Kim R."/>
            <person name="Haleblian K.L."/>
            <person name="Torres C.-L.T."/>
            <person name="Chong M.Y."/>
            <person name="Duong K."/>
            <person name="Lee C."/>
            <person name="Lai L.T."/>
            <person name="Ballew A.S."/>
            <person name="Ly A.M."/>
            <person name="Wu S."/>
            <person name="Ngo R.T."/>
            <person name="Freise A.C."/>
            <person name="Reddi K."/>
            <person name="Moberg-Parker J."/>
            <person name="Garlena R.A."/>
            <person name="Russell D.A."/>
            <person name="Pope W.H."/>
            <person name="Jacobs-Sera D."/>
            <person name="Hatfull G.F."/>
        </authorList>
    </citation>
    <scope>NUCLEOTIDE SEQUENCE [LARGE SCALE GENOMIC DNA]</scope>
</reference>
<comment type="similarity">
    <text evidence="1">Belongs to the phD/YefM antitoxin family.</text>
</comment>
<dbReference type="InterPro" id="IPR036165">
    <property type="entry name" value="YefM-like_sf"/>
</dbReference>
<protein>
    <submittedName>
        <fullName evidence="3">RelB-like antitoxin</fullName>
    </submittedName>
</protein>
<dbReference type="Gene3D" id="3.40.1620.10">
    <property type="entry name" value="YefM-like domain"/>
    <property type="match status" value="1"/>
</dbReference>
<keyword evidence="4" id="KW-1185">Reference proteome</keyword>
<proteinExistence type="inferred from homology"/>
<dbReference type="InterPro" id="IPR051405">
    <property type="entry name" value="phD/YefM_antitoxin"/>
</dbReference>
<dbReference type="Pfam" id="PF02604">
    <property type="entry name" value="PhdYeFM_antitox"/>
    <property type="match status" value="1"/>
</dbReference>
<evidence type="ECO:0000256" key="1">
    <source>
        <dbReference type="ARBA" id="ARBA00009981"/>
    </source>
</evidence>
<dbReference type="PANTHER" id="PTHR33713:SF10">
    <property type="entry name" value="ANTITOXIN YAFN"/>
    <property type="match status" value="1"/>
</dbReference>
<dbReference type="EMBL" id="MK977707">
    <property type="protein sequence ID" value="QDF19772.1"/>
    <property type="molecule type" value="Genomic_DNA"/>
</dbReference>
<dbReference type="GeneID" id="80019430"/>
<organism evidence="3 4">
    <name type="scientific">Mycobacterium phage LilSpotty</name>
    <dbReference type="NCBI Taxonomy" id="2588512"/>
    <lineage>
        <taxon>Viruses</taxon>
        <taxon>Duplodnaviria</taxon>
        <taxon>Heunggongvirae</taxon>
        <taxon>Uroviricota</taxon>
        <taxon>Caudoviricetes</taxon>
        <taxon>Lilspottyvirus</taxon>
        <taxon>Lilspottyvirus lilspotty</taxon>
    </lineage>
</organism>
<dbReference type="PANTHER" id="PTHR33713">
    <property type="entry name" value="ANTITOXIN YAFN-RELATED"/>
    <property type="match status" value="1"/>
</dbReference>
<name>A0A4Y6EMS0_9CAUD</name>